<dbReference type="RefSeq" id="WP_054196223.1">
    <property type="nucleotide sequence ID" value="NZ_CABMKQ010000002.1"/>
</dbReference>
<accession>A0A0M4SGL0</accession>
<dbReference type="InterPro" id="IPR011659">
    <property type="entry name" value="WD40"/>
</dbReference>
<dbReference type="NCBIfam" id="NF003124">
    <property type="entry name" value="PRK04043.1"/>
    <property type="match status" value="1"/>
</dbReference>
<evidence type="ECO:0000313" key="3">
    <source>
        <dbReference type="EMBL" id="ALF47165.1"/>
    </source>
</evidence>
<reference evidence="3" key="2">
    <citation type="submission" date="2016-07" db="EMBL/GenBank/DDBJ databases">
        <title>Comparative genomics of the Campylobacter concisus group.</title>
        <authorList>
            <person name="Miller W.G."/>
            <person name="Yee E."/>
            <person name="Chapman M.H."/>
            <person name="Huynh S."/>
            <person name="Bono J.L."/>
            <person name="On S.L.W."/>
            <person name="StLeger J."/>
            <person name="Foster G."/>
            <person name="Parker C.T."/>
        </authorList>
    </citation>
    <scope>NUCLEOTIDE SEQUENCE</scope>
    <source>
        <strain evidence="3">ATCC 33237</strain>
    </source>
</reference>
<name>A0A0M4SGL0_9BACT</name>
<feature type="signal peptide" evidence="2">
    <location>
        <begin position="1"/>
        <end position="16"/>
    </location>
</feature>
<dbReference type="EMBL" id="CP049274">
    <property type="protein sequence ID" value="QPH84007.1"/>
    <property type="molecule type" value="Genomic_DNA"/>
</dbReference>
<evidence type="ECO:0000256" key="2">
    <source>
        <dbReference type="SAM" id="SignalP"/>
    </source>
</evidence>
<evidence type="ECO:0000313" key="6">
    <source>
        <dbReference type="Proteomes" id="UP000594630"/>
    </source>
</evidence>
<organism evidence="3 5">
    <name type="scientific">Campylobacter concisus</name>
    <dbReference type="NCBI Taxonomy" id="199"/>
    <lineage>
        <taxon>Bacteria</taxon>
        <taxon>Pseudomonadati</taxon>
        <taxon>Campylobacterota</taxon>
        <taxon>Epsilonproteobacteria</taxon>
        <taxon>Campylobacterales</taxon>
        <taxon>Campylobacteraceae</taxon>
        <taxon>Campylobacter</taxon>
    </lineage>
</organism>
<dbReference type="Proteomes" id="UP000594630">
    <property type="component" value="Chromosome"/>
</dbReference>
<dbReference type="SUPFAM" id="SSF69304">
    <property type="entry name" value="Tricorn protease N-terminal domain"/>
    <property type="match status" value="1"/>
</dbReference>
<dbReference type="EMBL" id="CP012541">
    <property type="protein sequence ID" value="ALF47165.1"/>
    <property type="molecule type" value="Genomic_DNA"/>
</dbReference>
<dbReference type="InterPro" id="IPR011042">
    <property type="entry name" value="6-blade_b-propeller_TolB-like"/>
</dbReference>
<keyword evidence="2" id="KW-0732">Signal</keyword>
<dbReference type="AlphaFoldDB" id="A0A0M4SGL0"/>
<proteinExistence type="inferred from homology"/>
<reference evidence="4" key="4">
    <citation type="submission" date="2020-02" db="EMBL/GenBank/DDBJ databases">
        <title>Analysis of Completed Campylobacter concisus Genomes Identified Genomospecies Features, Novel plasmids and Their Association with Severe Ulcerative Colitis.</title>
        <authorList>
            <person name="Zhang L."/>
        </authorList>
    </citation>
    <scope>NUCLEOTIDE SEQUENCE</scope>
    <source>
        <strain evidence="4">P10CDO-S2</strain>
    </source>
</reference>
<reference evidence="5" key="1">
    <citation type="submission" date="2015-08" db="EMBL/GenBank/DDBJ databases">
        <title>Comparative genomics of the Campylobacter concisus group.</title>
        <authorList>
            <person name="Miller W.G."/>
            <person name="Yee E."/>
            <person name="Chapman M.H."/>
            <person name="Huynh S."/>
            <person name="Bono J.L."/>
            <person name="On S.L.W."/>
            <person name="St Leger J."/>
            <person name="Foster G."/>
            <person name="Parker C.T."/>
        </authorList>
    </citation>
    <scope>NUCLEOTIDE SEQUENCE [LARGE SCALE GENOMIC DNA]</scope>
    <source>
        <strain evidence="5">ATCC 33237</strain>
    </source>
</reference>
<comment type="similarity">
    <text evidence="1">Belongs to the TolB family.</text>
</comment>
<evidence type="ECO:0000256" key="1">
    <source>
        <dbReference type="ARBA" id="ARBA00009820"/>
    </source>
</evidence>
<sequence>MKKIFLFLCVALGLYAADATISVVNQGIALPKIALQDATTAVSDAGFKDKFFKIMLGDLKVSSDFEVIEDHVPSTYEGDATTNTMSDKGVELIFRYALEGSMGSPLTLRVKLINAKTATTRYEKVYTMPDGAKYPFLAHKSIVELTNELNLPPVGWMEKFIILSKYTSARQSSIIVADYTLTYQKTIVSGGLNIFPKWAGADQSKFYYTSYVNNKPTLFRYDLNSGTKTKIIDSIGMLIASDVSKDGSKILLTMAPKDQPDIFIYNTNSKNLTQITNYPGIDVNGNFVDNDSKIVFVSDRLGYPNVFATPAISGGSVEQMVFHGKNNNSVSTFENYVVYSSREASGSFNIYLISTQTDFIRQLTANGKNNYPRFSSDGQSVVFIKELGGQSSLGVVRLNENRSFQFPLKVGKIQSIDW</sequence>
<dbReference type="PANTHER" id="PTHR36842:SF1">
    <property type="entry name" value="PROTEIN TOLB"/>
    <property type="match status" value="1"/>
</dbReference>
<dbReference type="Gene3D" id="2.120.10.30">
    <property type="entry name" value="TolB, C-terminal domain"/>
    <property type="match status" value="1"/>
</dbReference>
<reference evidence="4 6" key="3">
    <citation type="journal article" date="2018" name="Emerg. Microbes Infect.">
        <title>Genomic analysis of oral Campylobacter concisus strains identified a potential bacterial molecular marker associated with active Crohn's disease.</title>
        <authorList>
            <person name="Liu F."/>
            <person name="Ma R."/>
            <person name="Tay C.Y.A."/>
            <person name="Octavia S."/>
            <person name="Lan R."/>
            <person name="Chung H.K.L."/>
            <person name="Riordan S.M."/>
            <person name="Grimm M.C."/>
            <person name="Leong R.W."/>
            <person name="Tanaka M.M."/>
            <person name="Connor S."/>
            <person name="Zhang L."/>
        </authorList>
    </citation>
    <scope>NUCLEOTIDE SEQUENCE [LARGE SCALE GENOMIC DNA]</scope>
    <source>
        <strain evidence="4 6">P10CDO-S2</strain>
    </source>
</reference>
<dbReference type="PATRIC" id="fig|199.248.peg.487"/>
<evidence type="ECO:0000313" key="5">
    <source>
        <dbReference type="Proteomes" id="UP000066049"/>
    </source>
</evidence>
<evidence type="ECO:0000313" key="4">
    <source>
        <dbReference type="EMBL" id="QPH84007.1"/>
    </source>
</evidence>
<gene>
    <name evidence="3" type="primary">tolB</name>
    <name evidence="3" type="ORF">CCON33237_0460</name>
    <name evidence="4" type="ORF">CVT06_02415</name>
</gene>
<dbReference type="KEGG" id="ccoc:CCON33237_0460"/>
<dbReference type="Proteomes" id="UP000066049">
    <property type="component" value="Chromosome"/>
</dbReference>
<dbReference type="GeneID" id="28662130"/>
<protein>
    <submittedName>
        <fullName evidence="4">Tol-Pal system protein TolB</fullName>
    </submittedName>
    <submittedName>
        <fullName evidence="3">Tol-Pal system translocation protein TolB</fullName>
    </submittedName>
</protein>
<feature type="chain" id="PRO_5011860334" evidence="2">
    <location>
        <begin position="17"/>
        <end position="418"/>
    </location>
</feature>
<dbReference type="PANTHER" id="PTHR36842">
    <property type="entry name" value="PROTEIN TOLB HOMOLOG"/>
    <property type="match status" value="1"/>
</dbReference>
<dbReference type="Pfam" id="PF07676">
    <property type="entry name" value="PD40"/>
    <property type="match status" value="2"/>
</dbReference>